<keyword evidence="3" id="KW-1185">Reference proteome</keyword>
<feature type="signal peptide" evidence="1">
    <location>
        <begin position="1"/>
        <end position="23"/>
    </location>
</feature>
<sequence length="208" mass="22605">MKKGSLVLVALGISFLLANPVGAAAQVDKAAPSRAKEPVRVEAKGGLIYEHYNGASSVHLPSEKEIAKKHGKKVNKGHVTVMSAYDDTDPEISGCANDAITAKSVVVKNKAGTVLATTELRYSPTCRTAWGRMYVNDYNSTRYGEVILYRAEYASDGNRYYTYKTETFVSPGDTNYTNQFNDAGTTSYAHGFVSDRYGNDFGAKTAPY</sequence>
<dbReference type="InterPro" id="IPR021224">
    <property type="entry name" value="DUF2690"/>
</dbReference>
<organism evidence="2 3">
    <name type="scientific">Laceyella putida</name>
    <dbReference type="NCBI Taxonomy" id="110101"/>
    <lineage>
        <taxon>Bacteria</taxon>
        <taxon>Bacillati</taxon>
        <taxon>Bacillota</taxon>
        <taxon>Bacilli</taxon>
        <taxon>Bacillales</taxon>
        <taxon>Thermoactinomycetaceae</taxon>
        <taxon>Laceyella</taxon>
    </lineage>
</organism>
<evidence type="ECO:0000256" key="1">
    <source>
        <dbReference type="SAM" id="SignalP"/>
    </source>
</evidence>
<proteinExistence type="predicted"/>
<name>A0ABW2RHC1_9BACL</name>
<gene>
    <name evidence="2" type="ORF">ACFQNG_04445</name>
</gene>
<comment type="caution">
    <text evidence="2">The sequence shown here is derived from an EMBL/GenBank/DDBJ whole genome shotgun (WGS) entry which is preliminary data.</text>
</comment>
<dbReference type="Pfam" id="PF10901">
    <property type="entry name" value="DUF2690"/>
    <property type="match status" value="1"/>
</dbReference>
<feature type="chain" id="PRO_5047422462" evidence="1">
    <location>
        <begin position="24"/>
        <end position="208"/>
    </location>
</feature>
<keyword evidence="1" id="KW-0732">Signal</keyword>
<dbReference type="RefSeq" id="WP_379863657.1">
    <property type="nucleotide sequence ID" value="NZ_JBHTBW010000011.1"/>
</dbReference>
<reference evidence="3" key="1">
    <citation type="journal article" date="2019" name="Int. J. Syst. Evol. Microbiol.">
        <title>The Global Catalogue of Microorganisms (GCM) 10K type strain sequencing project: providing services to taxonomists for standard genome sequencing and annotation.</title>
        <authorList>
            <consortium name="The Broad Institute Genomics Platform"/>
            <consortium name="The Broad Institute Genome Sequencing Center for Infectious Disease"/>
            <person name="Wu L."/>
            <person name="Ma J."/>
        </authorList>
    </citation>
    <scope>NUCLEOTIDE SEQUENCE [LARGE SCALE GENOMIC DNA]</scope>
    <source>
        <strain evidence="3">CGMCC 1.12942</strain>
    </source>
</reference>
<evidence type="ECO:0000313" key="2">
    <source>
        <dbReference type="EMBL" id="MFC7440404.1"/>
    </source>
</evidence>
<dbReference type="EMBL" id="JBHTBW010000011">
    <property type="protein sequence ID" value="MFC7440404.1"/>
    <property type="molecule type" value="Genomic_DNA"/>
</dbReference>
<protein>
    <submittedName>
        <fullName evidence="2">DUF2690 domain-containing protein</fullName>
    </submittedName>
</protein>
<accession>A0ABW2RHC1</accession>
<evidence type="ECO:0000313" key="3">
    <source>
        <dbReference type="Proteomes" id="UP001596500"/>
    </source>
</evidence>
<dbReference type="Proteomes" id="UP001596500">
    <property type="component" value="Unassembled WGS sequence"/>
</dbReference>